<keyword evidence="2" id="KW-1185">Reference proteome</keyword>
<evidence type="ECO:0000313" key="1">
    <source>
        <dbReference type="EMBL" id="KAF0748222.1"/>
    </source>
</evidence>
<dbReference type="AlphaFoldDB" id="A0A6G0Y346"/>
<name>A0A6G0Y346_APHCR</name>
<organism evidence="1 2">
    <name type="scientific">Aphis craccivora</name>
    <name type="common">Cowpea aphid</name>
    <dbReference type="NCBI Taxonomy" id="307492"/>
    <lineage>
        <taxon>Eukaryota</taxon>
        <taxon>Metazoa</taxon>
        <taxon>Ecdysozoa</taxon>
        <taxon>Arthropoda</taxon>
        <taxon>Hexapoda</taxon>
        <taxon>Insecta</taxon>
        <taxon>Pterygota</taxon>
        <taxon>Neoptera</taxon>
        <taxon>Paraneoptera</taxon>
        <taxon>Hemiptera</taxon>
        <taxon>Sternorrhyncha</taxon>
        <taxon>Aphidomorpha</taxon>
        <taxon>Aphidoidea</taxon>
        <taxon>Aphididae</taxon>
        <taxon>Aphidini</taxon>
        <taxon>Aphis</taxon>
        <taxon>Aphis</taxon>
    </lineage>
</organism>
<proteinExistence type="predicted"/>
<protein>
    <submittedName>
        <fullName evidence="1">THAP-type domain-containing protein</fullName>
    </submittedName>
</protein>
<accession>A0A6G0Y346</accession>
<comment type="caution">
    <text evidence="1">The sequence shown here is derived from an EMBL/GenBank/DDBJ whole genome shotgun (WGS) entry which is preliminary data.</text>
</comment>
<dbReference type="Proteomes" id="UP000478052">
    <property type="component" value="Unassembled WGS sequence"/>
</dbReference>
<gene>
    <name evidence="1" type="ORF">FWK35_00023003</name>
</gene>
<evidence type="ECO:0000313" key="2">
    <source>
        <dbReference type="Proteomes" id="UP000478052"/>
    </source>
</evidence>
<sequence length="143" mass="17041">MKCIVVECTSGYSSNHEKVKKCPKCISFFENNDAYHPAAELITLKSRGQLVYPNTHLYELLSKVEHSFSLYCHDYNVFDKVIDDITEIDFNFKYPCEEHVIEITTEIVVYYIQMRLRQFSFQENLKMKKIFREKKKVSKLYNT</sequence>
<dbReference type="EMBL" id="VUJU01006563">
    <property type="protein sequence ID" value="KAF0748222.1"/>
    <property type="molecule type" value="Genomic_DNA"/>
</dbReference>
<reference evidence="1 2" key="1">
    <citation type="submission" date="2019-08" db="EMBL/GenBank/DDBJ databases">
        <title>Whole genome of Aphis craccivora.</title>
        <authorList>
            <person name="Voronova N.V."/>
            <person name="Shulinski R.S."/>
            <person name="Bandarenka Y.V."/>
            <person name="Zhorov D.G."/>
            <person name="Warner D."/>
        </authorList>
    </citation>
    <scope>NUCLEOTIDE SEQUENCE [LARGE SCALE GENOMIC DNA]</scope>
    <source>
        <strain evidence="1">180601</strain>
        <tissue evidence="1">Whole Body</tissue>
    </source>
</reference>